<dbReference type="AlphaFoldDB" id="A0A6J6FS82"/>
<dbReference type="InterPro" id="IPR017438">
    <property type="entry name" value="ATP-NAD_kinase_N"/>
</dbReference>
<evidence type="ECO:0000313" key="5">
    <source>
        <dbReference type="EMBL" id="CAB4589925.1"/>
    </source>
</evidence>
<dbReference type="Gene3D" id="2.60.200.30">
    <property type="entry name" value="Probable inorganic polyphosphate/atp-NAD kinase, domain 2"/>
    <property type="match status" value="1"/>
</dbReference>
<dbReference type="EMBL" id="CAEZUJ010000002">
    <property type="protein sequence ID" value="CAB4589925.1"/>
    <property type="molecule type" value="Genomic_DNA"/>
</dbReference>
<sequence length="288" mass="30828">MKRQVLLVVNPTREEARSGALSLAKQLQAREIAVFQALSTEGEQIAGIPVRESSTAINDFELVIVLGGDGTILRSAEMVRSSDVPLLGVNLGHVGFLAEIEKNSLDEIADQVAAKNFTVESRMVLSFAHHRGGKVISTGWALNDLVIEKQSPRMIEVFLEIDGRPLSKWGCDGVLCATPTGSTAYAFSAGGPVVWPEVAALVLLPLSAHALFAKPMVVSPNSKIQITLLSEEALLTADGFRSEEVKSGDSISITKDLATVNLARLGSAPFADRLVAKFKLPVEGWRGE</sequence>
<protein>
    <submittedName>
        <fullName evidence="5">Unannotated protein</fullName>
    </submittedName>
</protein>
<reference evidence="5" key="1">
    <citation type="submission" date="2020-05" db="EMBL/GenBank/DDBJ databases">
        <authorList>
            <person name="Chiriac C."/>
            <person name="Salcher M."/>
            <person name="Ghai R."/>
            <person name="Kavagutti S V."/>
        </authorList>
    </citation>
    <scope>NUCLEOTIDE SEQUENCE</scope>
</reference>
<evidence type="ECO:0000313" key="8">
    <source>
        <dbReference type="EMBL" id="CAB4863713.1"/>
    </source>
</evidence>
<dbReference type="Gene3D" id="3.40.50.10330">
    <property type="entry name" value="Probable inorganic polyphosphate/atp-NAD kinase, domain 1"/>
    <property type="match status" value="1"/>
</dbReference>
<dbReference type="InterPro" id="IPR017437">
    <property type="entry name" value="ATP-NAD_kinase_PpnK-typ_C"/>
</dbReference>
<keyword evidence="3" id="KW-0521">NADP</keyword>
<dbReference type="EMBL" id="CAEZYJ010000016">
    <property type="protein sequence ID" value="CAB4713401.1"/>
    <property type="molecule type" value="Genomic_DNA"/>
</dbReference>
<dbReference type="GO" id="GO:0003951">
    <property type="term" value="F:NAD+ kinase activity"/>
    <property type="evidence" value="ECO:0007669"/>
    <property type="project" value="InterPro"/>
</dbReference>
<dbReference type="Pfam" id="PF20143">
    <property type="entry name" value="NAD_kinase_C"/>
    <property type="match status" value="1"/>
</dbReference>
<dbReference type="Pfam" id="PF01513">
    <property type="entry name" value="NAD_kinase"/>
    <property type="match status" value="1"/>
</dbReference>
<name>A0A6J6FS82_9ZZZZ</name>
<evidence type="ECO:0000313" key="7">
    <source>
        <dbReference type="EMBL" id="CAB4713401.1"/>
    </source>
</evidence>
<gene>
    <name evidence="5" type="ORF">UFOPK1811_00100</name>
    <name evidence="6" type="ORF">UFOPK2360_00724</name>
    <name evidence="7" type="ORF">UFOPK2659_00233</name>
    <name evidence="8" type="ORF">UFOPK3306_00563</name>
    <name evidence="9" type="ORF">UFOPK4209_00242</name>
</gene>
<organism evidence="5">
    <name type="scientific">freshwater metagenome</name>
    <dbReference type="NCBI Taxonomy" id="449393"/>
    <lineage>
        <taxon>unclassified sequences</taxon>
        <taxon>metagenomes</taxon>
        <taxon>ecological metagenomes</taxon>
    </lineage>
</organism>
<dbReference type="GO" id="GO:0019674">
    <property type="term" value="P:NAD+ metabolic process"/>
    <property type="evidence" value="ECO:0007669"/>
    <property type="project" value="InterPro"/>
</dbReference>
<evidence type="ECO:0000313" key="6">
    <source>
        <dbReference type="EMBL" id="CAB4683536.1"/>
    </source>
</evidence>
<evidence type="ECO:0000256" key="2">
    <source>
        <dbReference type="ARBA" id="ARBA00022777"/>
    </source>
</evidence>
<dbReference type="EMBL" id="CAFBPY010000021">
    <property type="protein sequence ID" value="CAB5034988.1"/>
    <property type="molecule type" value="Genomic_DNA"/>
</dbReference>
<proteinExistence type="inferred from homology"/>
<dbReference type="EMBL" id="CAEZXH010000036">
    <property type="protein sequence ID" value="CAB4683536.1"/>
    <property type="molecule type" value="Genomic_DNA"/>
</dbReference>
<dbReference type="PANTHER" id="PTHR20275:SF0">
    <property type="entry name" value="NAD KINASE"/>
    <property type="match status" value="1"/>
</dbReference>
<dbReference type="HAMAP" id="MF_00361">
    <property type="entry name" value="NAD_kinase"/>
    <property type="match status" value="1"/>
</dbReference>
<dbReference type="InterPro" id="IPR002504">
    <property type="entry name" value="NADK"/>
</dbReference>
<dbReference type="EMBL" id="CAFBLI010000030">
    <property type="protein sequence ID" value="CAB4863713.1"/>
    <property type="molecule type" value="Genomic_DNA"/>
</dbReference>
<dbReference type="SUPFAM" id="SSF111331">
    <property type="entry name" value="NAD kinase/diacylglycerol kinase-like"/>
    <property type="match status" value="1"/>
</dbReference>
<keyword evidence="1" id="KW-0808">Transferase</keyword>
<dbReference type="NCBIfam" id="NF002892">
    <property type="entry name" value="PRK03372.1"/>
    <property type="match status" value="1"/>
</dbReference>
<dbReference type="PANTHER" id="PTHR20275">
    <property type="entry name" value="NAD KINASE"/>
    <property type="match status" value="1"/>
</dbReference>
<keyword evidence="2" id="KW-0418">Kinase</keyword>
<evidence type="ECO:0000256" key="3">
    <source>
        <dbReference type="ARBA" id="ARBA00022857"/>
    </source>
</evidence>
<accession>A0A6J6FS82</accession>
<evidence type="ECO:0000256" key="1">
    <source>
        <dbReference type="ARBA" id="ARBA00022679"/>
    </source>
</evidence>
<keyword evidence="4" id="KW-0520">NAD</keyword>
<evidence type="ECO:0000313" key="9">
    <source>
        <dbReference type="EMBL" id="CAB5034988.1"/>
    </source>
</evidence>
<dbReference type="GO" id="GO:0006741">
    <property type="term" value="P:NADP+ biosynthetic process"/>
    <property type="evidence" value="ECO:0007669"/>
    <property type="project" value="InterPro"/>
</dbReference>
<dbReference type="InterPro" id="IPR016064">
    <property type="entry name" value="NAD/diacylglycerol_kinase_sf"/>
</dbReference>
<evidence type="ECO:0000256" key="4">
    <source>
        <dbReference type="ARBA" id="ARBA00023027"/>
    </source>
</evidence>